<protein>
    <submittedName>
        <fullName evidence="3">YARHG domain-containing protein</fullName>
    </submittedName>
</protein>
<feature type="domain" description="YARHG" evidence="2">
    <location>
        <begin position="2"/>
        <end position="80"/>
    </location>
</feature>
<dbReference type="EMBL" id="CP078073">
    <property type="protein sequence ID" value="QXL86445.1"/>
    <property type="molecule type" value="Genomic_DNA"/>
</dbReference>
<evidence type="ECO:0000313" key="4">
    <source>
        <dbReference type="Proteomes" id="UP000693972"/>
    </source>
</evidence>
<accession>A0A975TS10</accession>
<feature type="signal peptide" evidence="1">
    <location>
        <begin position="1"/>
        <end position="19"/>
    </location>
</feature>
<organism evidence="3">
    <name type="scientific">Gymnodinialimonas phycosphaerae</name>
    <dbReference type="NCBI Taxonomy" id="2841589"/>
    <lineage>
        <taxon>Bacteria</taxon>
        <taxon>Pseudomonadati</taxon>
        <taxon>Pseudomonadota</taxon>
        <taxon>Alphaproteobacteria</taxon>
        <taxon>Rhodobacterales</taxon>
        <taxon>Paracoccaceae</taxon>
        <taxon>Gymnodinialimonas</taxon>
    </lineage>
</organism>
<dbReference type="EMBL" id="JAIMBW010000001">
    <property type="protein sequence ID" value="MBY4893745.1"/>
    <property type="molecule type" value="Genomic_DNA"/>
</dbReference>
<dbReference type="Pfam" id="PF13308">
    <property type="entry name" value="YARHG"/>
    <property type="match status" value="1"/>
</dbReference>
<evidence type="ECO:0000259" key="2">
    <source>
        <dbReference type="SMART" id="SM01324"/>
    </source>
</evidence>
<evidence type="ECO:0000256" key="1">
    <source>
        <dbReference type="SAM" id="SignalP"/>
    </source>
</evidence>
<keyword evidence="1" id="KW-0732">Signal</keyword>
<proteinExistence type="predicted"/>
<dbReference type="SMART" id="SM01324">
    <property type="entry name" value="YARHG"/>
    <property type="match status" value="1"/>
</dbReference>
<reference evidence="3 4" key="1">
    <citation type="submission" date="2021-07" db="EMBL/GenBank/DDBJ databases">
        <title>Karlodiniumbacter phycospheric gen. nov., sp. nov., a phycosphere bacterium isolated from karlodinium veneficum.</title>
        <authorList>
            <person name="Peng Y."/>
            <person name="Jiang L."/>
            <person name="Lee J."/>
        </authorList>
    </citation>
    <scope>NUCLEOTIDE SEQUENCE</scope>
    <source>
        <strain evidence="3 4">N5</strain>
    </source>
</reference>
<gene>
    <name evidence="3" type="ORF">KUL25_13320</name>
</gene>
<dbReference type="AlphaFoldDB" id="A0A975TS10"/>
<feature type="chain" id="PRO_5037031612" evidence="1">
    <location>
        <begin position="20"/>
        <end position="144"/>
    </location>
</feature>
<sequence>MMRLTSLLALAVVASPVSAQNSAFCQELWLSRNTIMDRAGQCFGTPLGQAVFDNSDCMEGDIRLTPLDAEIVRMAREAEARARCRVDIGANHLAPPCPTVSRPGDGTLHDPRARGYGAWLRRLFWPADPATHRDFQQYGRTWFH</sequence>
<name>A0A975TS10_9RHOB</name>
<dbReference type="InterPro" id="IPR025582">
    <property type="entry name" value="YARHG_dom"/>
</dbReference>
<keyword evidence="4" id="KW-1185">Reference proteome</keyword>
<evidence type="ECO:0000313" key="3">
    <source>
        <dbReference type="EMBL" id="QXL86445.1"/>
    </source>
</evidence>
<dbReference type="Proteomes" id="UP000693972">
    <property type="component" value="Unassembled WGS sequence"/>
</dbReference>